<proteinExistence type="predicted"/>
<dbReference type="InterPro" id="IPR036249">
    <property type="entry name" value="Thioredoxin-like_sf"/>
</dbReference>
<dbReference type="PANTHER" id="PTHR11571:SF230">
    <property type="entry name" value="GLUTATHIONE TRANSFERASE"/>
    <property type="match status" value="1"/>
</dbReference>
<comment type="caution">
    <text evidence="3">The sequence shown here is derived from an EMBL/GenBank/DDBJ whole genome shotgun (WGS) entry which is preliminary data.</text>
</comment>
<dbReference type="GO" id="GO:0004364">
    <property type="term" value="F:glutathione transferase activity"/>
    <property type="evidence" value="ECO:0007669"/>
    <property type="project" value="TreeGrafter"/>
</dbReference>
<protein>
    <recommendedName>
        <fullName evidence="5">Glutathione transferase</fullName>
    </recommendedName>
</protein>
<dbReference type="InterPro" id="IPR036282">
    <property type="entry name" value="Glutathione-S-Trfase_C_sf"/>
</dbReference>
<evidence type="ECO:0000259" key="2">
    <source>
        <dbReference type="PROSITE" id="PS50405"/>
    </source>
</evidence>
<dbReference type="Gene3D" id="1.20.1050.10">
    <property type="match status" value="1"/>
</dbReference>
<dbReference type="CDD" id="cd03039">
    <property type="entry name" value="GST_N_Sigma_like"/>
    <property type="match status" value="1"/>
</dbReference>
<evidence type="ECO:0000313" key="3">
    <source>
        <dbReference type="EMBL" id="CAL1529085.1"/>
    </source>
</evidence>
<dbReference type="InterPro" id="IPR010987">
    <property type="entry name" value="Glutathione-S-Trfase_C-like"/>
</dbReference>
<organism evidence="3 4">
    <name type="scientific">Lymnaea stagnalis</name>
    <name type="common">Great pond snail</name>
    <name type="synonym">Helix stagnalis</name>
    <dbReference type="NCBI Taxonomy" id="6523"/>
    <lineage>
        <taxon>Eukaryota</taxon>
        <taxon>Metazoa</taxon>
        <taxon>Spiralia</taxon>
        <taxon>Lophotrochozoa</taxon>
        <taxon>Mollusca</taxon>
        <taxon>Gastropoda</taxon>
        <taxon>Heterobranchia</taxon>
        <taxon>Euthyneura</taxon>
        <taxon>Panpulmonata</taxon>
        <taxon>Hygrophila</taxon>
        <taxon>Lymnaeoidea</taxon>
        <taxon>Lymnaeidae</taxon>
        <taxon>Lymnaea</taxon>
    </lineage>
</organism>
<dbReference type="GO" id="GO:0006749">
    <property type="term" value="P:glutathione metabolic process"/>
    <property type="evidence" value="ECO:0007669"/>
    <property type="project" value="TreeGrafter"/>
</dbReference>
<sequence>MAKLYYFNGRGRGEIVRLTLAAADIQVNTIYISTKTDINFYFISDGKLYFGQLPCLEIDGKHIVQANAIVRYLGKRAGLLGTNEDEALLVDQYYEGSRDFMSPSLAIGFSPEEEVLATIKTKTLPKFLPIFNKIAANNGTGHLVGNSLTLADVSLLEPLLVYVEYFGKEILQDFPALLKLWETTTNIPSISGYLNGPLRKPKNDERYIQEVQRALARN</sequence>
<dbReference type="SFLD" id="SFLDS00019">
    <property type="entry name" value="Glutathione_Transferase_(cytos"/>
    <property type="match status" value="1"/>
</dbReference>
<dbReference type="Pfam" id="PF02798">
    <property type="entry name" value="GST_N"/>
    <property type="match status" value="1"/>
</dbReference>
<dbReference type="SFLD" id="SFLDG00363">
    <property type="entry name" value="AMPS_(cytGST):_Alpha-__Mu-__Pi"/>
    <property type="match status" value="1"/>
</dbReference>
<dbReference type="InterPro" id="IPR004045">
    <property type="entry name" value="Glutathione_S-Trfase_N"/>
</dbReference>
<dbReference type="InterPro" id="IPR040079">
    <property type="entry name" value="Glutathione_S-Trfase"/>
</dbReference>
<dbReference type="PANTHER" id="PTHR11571">
    <property type="entry name" value="GLUTATHIONE S-TRANSFERASE"/>
    <property type="match status" value="1"/>
</dbReference>
<dbReference type="SUPFAM" id="SSF47616">
    <property type="entry name" value="GST C-terminal domain-like"/>
    <property type="match status" value="1"/>
</dbReference>
<evidence type="ECO:0000259" key="1">
    <source>
        <dbReference type="PROSITE" id="PS50404"/>
    </source>
</evidence>
<keyword evidence="4" id="KW-1185">Reference proteome</keyword>
<dbReference type="SUPFAM" id="SSF52833">
    <property type="entry name" value="Thioredoxin-like"/>
    <property type="match status" value="1"/>
</dbReference>
<dbReference type="AlphaFoldDB" id="A0AAV2H5Y4"/>
<evidence type="ECO:0000313" key="4">
    <source>
        <dbReference type="Proteomes" id="UP001497497"/>
    </source>
</evidence>
<dbReference type="Proteomes" id="UP001497497">
    <property type="component" value="Unassembled WGS sequence"/>
</dbReference>
<feature type="domain" description="GST N-terminal" evidence="1">
    <location>
        <begin position="1"/>
        <end position="81"/>
    </location>
</feature>
<dbReference type="SFLD" id="SFLDG01205">
    <property type="entry name" value="AMPS.1"/>
    <property type="match status" value="1"/>
</dbReference>
<accession>A0AAV2H5Y4</accession>
<dbReference type="InterPro" id="IPR004046">
    <property type="entry name" value="GST_C"/>
</dbReference>
<gene>
    <name evidence="3" type="ORF">GSLYS_00003240001</name>
</gene>
<reference evidence="3 4" key="1">
    <citation type="submission" date="2024-04" db="EMBL/GenBank/DDBJ databases">
        <authorList>
            <consortium name="Genoscope - CEA"/>
            <person name="William W."/>
        </authorList>
    </citation>
    <scope>NUCLEOTIDE SEQUENCE [LARGE SCALE GENOMIC DNA]</scope>
</reference>
<dbReference type="InterPro" id="IPR050213">
    <property type="entry name" value="GST_superfamily"/>
</dbReference>
<dbReference type="PROSITE" id="PS50405">
    <property type="entry name" value="GST_CTER"/>
    <property type="match status" value="1"/>
</dbReference>
<evidence type="ECO:0008006" key="5">
    <source>
        <dbReference type="Google" id="ProtNLM"/>
    </source>
</evidence>
<name>A0AAV2H5Y4_LYMST</name>
<dbReference type="Pfam" id="PF14497">
    <property type="entry name" value="GST_C_3"/>
    <property type="match status" value="1"/>
</dbReference>
<dbReference type="Gene3D" id="3.40.30.10">
    <property type="entry name" value="Glutaredoxin"/>
    <property type="match status" value="1"/>
</dbReference>
<feature type="domain" description="GST C-terminal" evidence="2">
    <location>
        <begin position="83"/>
        <end position="204"/>
    </location>
</feature>
<dbReference type="PROSITE" id="PS50404">
    <property type="entry name" value="GST_NTER"/>
    <property type="match status" value="1"/>
</dbReference>
<dbReference type="EMBL" id="CAXITT010000042">
    <property type="protein sequence ID" value="CAL1529085.1"/>
    <property type="molecule type" value="Genomic_DNA"/>
</dbReference>